<proteinExistence type="predicted"/>
<dbReference type="InterPro" id="IPR008497">
    <property type="entry name" value="DUF779"/>
</dbReference>
<evidence type="ECO:0008006" key="3">
    <source>
        <dbReference type="Google" id="ProtNLM"/>
    </source>
</evidence>
<name>A0A0B6RX33_BURPL</name>
<protein>
    <recommendedName>
        <fullName evidence="3">Acetaldehyde dehydrogenase</fullName>
    </recommendedName>
</protein>
<dbReference type="Proteomes" id="UP000031838">
    <property type="component" value="Chromosome 1"/>
</dbReference>
<evidence type="ECO:0000313" key="1">
    <source>
        <dbReference type="EMBL" id="AJK47938.1"/>
    </source>
</evidence>
<sequence>MSELPPRVIATDEARQLIDELSRRHGALMFHQSGGCCDGSAPMCLAEGELILGEADICLGTIGGVSFHMHEDQYAAWRHMQLIVDAVPGKGGMFSLEGPTGRRFVTRSRMFSAEELRLLERQPG</sequence>
<reference evidence="1 2" key="2">
    <citation type="journal article" date="2016" name="Appl. Microbiol. Biotechnol.">
        <title>Mutations improving production and secretion of extracellular lipase by Burkholderia glumae PG1.</title>
        <authorList>
            <person name="Knapp A."/>
            <person name="Voget S."/>
            <person name="Gao R."/>
            <person name="Zaburannyi N."/>
            <person name="Krysciak D."/>
            <person name="Breuer M."/>
            <person name="Hauer B."/>
            <person name="Streit W.R."/>
            <person name="Muller R."/>
            <person name="Daniel R."/>
            <person name="Jaeger K.E."/>
        </authorList>
    </citation>
    <scope>NUCLEOTIDE SEQUENCE [LARGE SCALE GENOMIC DNA]</scope>
    <source>
        <strain evidence="1 2">PG1</strain>
    </source>
</reference>
<dbReference type="OrthoDB" id="3725739at2"/>
<evidence type="ECO:0000313" key="2">
    <source>
        <dbReference type="Proteomes" id="UP000031838"/>
    </source>
</evidence>
<dbReference type="KEGG" id="bgp:BGL_1c34640"/>
<dbReference type="HOGENOM" id="CLU_134343_1_0_4"/>
<dbReference type="AlphaFoldDB" id="A0A0B6RX33"/>
<reference evidence="2" key="1">
    <citation type="submission" date="2011-03" db="EMBL/GenBank/DDBJ databases">
        <authorList>
            <person name="Voget S."/>
            <person name="Streit W.R."/>
            <person name="Jaeger K.E."/>
            <person name="Daniel R."/>
        </authorList>
    </citation>
    <scope>NUCLEOTIDE SEQUENCE [LARGE SCALE GENOMIC DNA]</scope>
    <source>
        <strain evidence="2">PG1</strain>
    </source>
</reference>
<dbReference type="RefSeq" id="WP_042626188.1">
    <property type="nucleotide sequence ID" value="NZ_BSTO01000003.1"/>
</dbReference>
<dbReference type="Pfam" id="PF05610">
    <property type="entry name" value="DUF779"/>
    <property type="match status" value="1"/>
</dbReference>
<dbReference type="KEGG" id="bpla:bpln_1g33600"/>
<dbReference type="EMBL" id="CP002580">
    <property type="protein sequence ID" value="AJK47938.1"/>
    <property type="molecule type" value="Genomic_DNA"/>
</dbReference>
<organism evidence="1 2">
    <name type="scientific">Burkholderia plantarii</name>
    <dbReference type="NCBI Taxonomy" id="41899"/>
    <lineage>
        <taxon>Bacteria</taxon>
        <taxon>Pseudomonadati</taxon>
        <taxon>Pseudomonadota</taxon>
        <taxon>Betaproteobacteria</taxon>
        <taxon>Burkholderiales</taxon>
        <taxon>Burkholderiaceae</taxon>
        <taxon>Burkholderia</taxon>
    </lineage>
</organism>
<dbReference type="PIRSF" id="PIRSF009151">
    <property type="entry name" value="DUF779"/>
    <property type="match status" value="1"/>
</dbReference>
<accession>A0A0B6RX33</accession>
<keyword evidence="2" id="KW-1185">Reference proteome</keyword>
<gene>
    <name evidence="1" type="ORF">BGL_1c34640</name>
</gene>